<sequence length="228" mass="25646">MRKQNKHLVEHGSPEKSFSHIDSSQCDLAAEHQQQQKQAEVGEHQQRCPALERQAFENVDRIQTVNVAHKRSSVAFIGYKPKRTRGFKIAPNRSSSTKAIKHCFVCGEVVHVAKDCPRRFVEKNKVDKITHEYTVGGISVEHDSVKDKSDANLELDTFPFSACYTVVNDTVKAHVVDVPATKKDTNLSENDSMMPLVDDDAQRRDILNCIRVNQIEIVQGTSFNCGSK</sequence>
<evidence type="ECO:0000256" key="1">
    <source>
        <dbReference type="PROSITE-ProRule" id="PRU00047"/>
    </source>
</evidence>
<dbReference type="InterPro" id="IPR001878">
    <property type="entry name" value="Znf_CCHC"/>
</dbReference>
<protein>
    <submittedName>
        <fullName evidence="5">CCHC-type domain-containing protein</fullName>
    </submittedName>
</protein>
<dbReference type="WBParaSite" id="PSU_v2.g17174.t1">
    <property type="protein sequence ID" value="PSU_v2.g17174.t1"/>
    <property type="gene ID" value="PSU_v2.g17174"/>
</dbReference>
<accession>A0A914YIN5</accession>
<evidence type="ECO:0000259" key="3">
    <source>
        <dbReference type="PROSITE" id="PS50158"/>
    </source>
</evidence>
<keyword evidence="4" id="KW-1185">Reference proteome</keyword>
<proteinExistence type="predicted"/>
<reference evidence="5" key="1">
    <citation type="submission" date="2022-11" db="UniProtKB">
        <authorList>
            <consortium name="WormBaseParasite"/>
        </authorList>
    </citation>
    <scope>IDENTIFICATION</scope>
</reference>
<organism evidence="4 5">
    <name type="scientific">Panagrolaimus superbus</name>
    <dbReference type="NCBI Taxonomy" id="310955"/>
    <lineage>
        <taxon>Eukaryota</taxon>
        <taxon>Metazoa</taxon>
        <taxon>Ecdysozoa</taxon>
        <taxon>Nematoda</taxon>
        <taxon>Chromadorea</taxon>
        <taxon>Rhabditida</taxon>
        <taxon>Tylenchina</taxon>
        <taxon>Panagrolaimomorpha</taxon>
        <taxon>Panagrolaimoidea</taxon>
        <taxon>Panagrolaimidae</taxon>
        <taxon>Panagrolaimus</taxon>
    </lineage>
</organism>
<keyword evidence="1" id="KW-0863">Zinc-finger</keyword>
<evidence type="ECO:0000313" key="5">
    <source>
        <dbReference type="WBParaSite" id="PSU_v2.g17174.t1"/>
    </source>
</evidence>
<dbReference type="GO" id="GO:0008270">
    <property type="term" value="F:zinc ion binding"/>
    <property type="evidence" value="ECO:0007669"/>
    <property type="project" value="UniProtKB-KW"/>
</dbReference>
<dbReference type="GO" id="GO:0003676">
    <property type="term" value="F:nucleic acid binding"/>
    <property type="evidence" value="ECO:0007669"/>
    <property type="project" value="InterPro"/>
</dbReference>
<keyword evidence="1" id="KW-0862">Zinc</keyword>
<name>A0A914YIN5_9BILA</name>
<evidence type="ECO:0000313" key="4">
    <source>
        <dbReference type="Proteomes" id="UP000887577"/>
    </source>
</evidence>
<dbReference type="Proteomes" id="UP000887577">
    <property type="component" value="Unplaced"/>
</dbReference>
<keyword evidence="1" id="KW-0479">Metal-binding</keyword>
<dbReference type="AlphaFoldDB" id="A0A914YIN5"/>
<feature type="region of interest" description="Disordered" evidence="2">
    <location>
        <begin position="1"/>
        <end position="23"/>
    </location>
</feature>
<feature type="domain" description="CCHC-type" evidence="3">
    <location>
        <begin position="103"/>
        <end position="118"/>
    </location>
</feature>
<dbReference type="PROSITE" id="PS50158">
    <property type="entry name" value="ZF_CCHC"/>
    <property type="match status" value="1"/>
</dbReference>
<evidence type="ECO:0000256" key="2">
    <source>
        <dbReference type="SAM" id="MobiDB-lite"/>
    </source>
</evidence>
<feature type="compositionally biased region" description="Basic and acidic residues" evidence="2">
    <location>
        <begin position="7"/>
        <end position="19"/>
    </location>
</feature>